<dbReference type="AlphaFoldDB" id="A0A7I4Z5N9"/>
<dbReference type="Proteomes" id="UP000025227">
    <property type="component" value="Unplaced"/>
</dbReference>
<dbReference type="OMA" id="MTRINDW"/>
<accession>A0A7I4Z5N9</accession>
<sequence length="212" mass="24903">MRGEPLVEADTIRDLGFIIDRNLSFKEHCHCIVNNAEVRLFHLFKSFCSIDPFPLIEAYKLYVRPMLEYGTCVFSPCSKSLVNRLERVQHSFTRKVFIRSLGFTYSSIPRGAIRNKILKLESLNVRRRRNDLHMVYKILHGLVDLELRDFFRLNPSSTRGQSLKIVLQQPKSVLRRNFFTFRAGYEYTKLGKKLQIPCCFSGFKRIVNNYIT</sequence>
<evidence type="ECO:0000313" key="1">
    <source>
        <dbReference type="Proteomes" id="UP000025227"/>
    </source>
</evidence>
<protein>
    <submittedName>
        <fullName evidence="2">RNA-directed DNA polymerase from transposon BS</fullName>
    </submittedName>
</protein>
<keyword evidence="1" id="KW-1185">Reference proteome</keyword>
<evidence type="ECO:0000313" key="2">
    <source>
        <dbReference type="WBParaSite" id="HCON_00192320-00001"/>
    </source>
</evidence>
<name>A0A7I4Z5N9_HAECO</name>
<dbReference type="WBParaSite" id="HCON_00192320-00001">
    <property type="protein sequence ID" value="HCON_00192320-00001"/>
    <property type="gene ID" value="HCON_00192320"/>
</dbReference>
<dbReference type="OrthoDB" id="5872222at2759"/>
<dbReference type="PRINTS" id="PR01345">
    <property type="entry name" value="CERVTRCPTASE"/>
</dbReference>
<reference evidence="2" key="1">
    <citation type="submission" date="2020-12" db="UniProtKB">
        <authorList>
            <consortium name="WormBaseParasite"/>
        </authorList>
    </citation>
    <scope>IDENTIFICATION</scope>
    <source>
        <strain evidence="2">MHco3</strain>
    </source>
</reference>
<proteinExistence type="predicted"/>
<organism evidence="1 2">
    <name type="scientific">Haemonchus contortus</name>
    <name type="common">Barber pole worm</name>
    <dbReference type="NCBI Taxonomy" id="6289"/>
    <lineage>
        <taxon>Eukaryota</taxon>
        <taxon>Metazoa</taxon>
        <taxon>Ecdysozoa</taxon>
        <taxon>Nematoda</taxon>
        <taxon>Chromadorea</taxon>
        <taxon>Rhabditida</taxon>
        <taxon>Rhabditina</taxon>
        <taxon>Rhabditomorpha</taxon>
        <taxon>Strongyloidea</taxon>
        <taxon>Trichostrongylidae</taxon>
        <taxon>Haemonchus</taxon>
    </lineage>
</organism>